<feature type="domain" description="DDE Tnp4" evidence="3">
    <location>
        <begin position="6"/>
        <end position="66"/>
    </location>
</feature>
<comment type="caution">
    <text evidence="4">The sequence shown here is derived from an EMBL/GenBank/DDBJ whole genome shotgun (WGS) entry which is preliminary data.</text>
</comment>
<dbReference type="InterPro" id="IPR027806">
    <property type="entry name" value="HARBI1_dom"/>
</dbReference>
<dbReference type="AlphaFoldDB" id="A0AAV8XA16"/>
<organism evidence="4 5">
    <name type="scientific">Rhamnusium bicolor</name>
    <dbReference type="NCBI Taxonomy" id="1586634"/>
    <lineage>
        <taxon>Eukaryota</taxon>
        <taxon>Metazoa</taxon>
        <taxon>Ecdysozoa</taxon>
        <taxon>Arthropoda</taxon>
        <taxon>Hexapoda</taxon>
        <taxon>Insecta</taxon>
        <taxon>Pterygota</taxon>
        <taxon>Neoptera</taxon>
        <taxon>Endopterygota</taxon>
        <taxon>Coleoptera</taxon>
        <taxon>Polyphaga</taxon>
        <taxon>Cucujiformia</taxon>
        <taxon>Chrysomeloidea</taxon>
        <taxon>Cerambycidae</taxon>
        <taxon>Lepturinae</taxon>
        <taxon>Rhagiini</taxon>
        <taxon>Rhamnusium</taxon>
    </lineage>
</organism>
<comment type="cofactor">
    <cofactor evidence="1">
        <name>a divalent metal cation</name>
        <dbReference type="ChEBI" id="CHEBI:60240"/>
    </cofactor>
</comment>
<name>A0AAV8XA16_9CUCU</name>
<evidence type="ECO:0000256" key="2">
    <source>
        <dbReference type="ARBA" id="ARBA00022723"/>
    </source>
</evidence>
<protein>
    <recommendedName>
        <fullName evidence="3">DDE Tnp4 domain-containing protein</fullName>
    </recommendedName>
</protein>
<evidence type="ECO:0000259" key="3">
    <source>
        <dbReference type="Pfam" id="PF13359"/>
    </source>
</evidence>
<reference evidence="4" key="1">
    <citation type="journal article" date="2023" name="Insect Mol. Biol.">
        <title>Genome sequencing provides insights into the evolution of gene families encoding plant cell wall-degrading enzymes in longhorned beetles.</title>
        <authorList>
            <person name="Shin N.R."/>
            <person name="Okamura Y."/>
            <person name="Kirsch R."/>
            <person name="Pauchet Y."/>
        </authorList>
    </citation>
    <scope>NUCLEOTIDE SEQUENCE</scope>
    <source>
        <strain evidence="4">RBIC_L_NR</strain>
    </source>
</reference>
<dbReference type="GO" id="GO:0046872">
    <property type="term" value="F:metal ion binding"/>
    <property type="evidence" value="ECO:0007669"/>
    <property type="project" value="UniProtKB-KW"/>
</dbReference>
<gene>
    <name evidence="4" type="ORF">NQ314_013178</name>
</gene>
<dbReference type="Pfam" id="PF13359">
    <property type="entry name" value="DDE_Tnp_4"/>
    <property type="match status" value="1"/>
</dbReference>
<proteinExistence type="predicted"/>
<sequence>MLKPFGQSELTYHKRVFNYRLSRGRNVVENVFGIIAARFRVLHTAISVHPENAKYIIMAIICVLHNFLRHKSKSYFNRKTVDSENKTTHEIRQDGECRSDTVELSGLEKKQTTDLKEGKQTREEYLHFLNGNGSVAWQEDMLEKGKA</sequence>
<keyword evidence="2" id="KW-0479">Metal-binding</keyword>
<dbReference type="Proteomes" id="UP001162156">
    <property type="component" value="Unassembled WGS sequence"/>
</dbReference>
<evidence type="ECO:0000313" key="4">
    <source>
        <dbReference type="EMBL" id="KAJ8934830.1"/>
    </source>
</evidence>
<dbReference type="EMBL" id="JANEYF010003658">
    <property type="protein sequence ID" value="KAJ8934830.1"/>
    <property type="molecule type" value="Genomic_DNA"/>
</dbReference>
<accession>A0AAV8XA16</accession>
<evidence type="ECO:0000313" key="5">
    <source>
        <dbReference type="Proteomes" id="UP001162156"/>
    </source>
</evidence>
<evidence type="ECO:0000256" key="1">
    <source>
        <dbReference type="ARBA" id="ARBA00001968"/>
    </source>
</evidence>
<keyword evidence="5" id="KW-1185">Reference proteome</keyword>